<protein>
    <submittedName>
        <fullName evidence="1">Uncharacterized protein</fullName>
    </submittedName>
</protein>
<proteinExistence type="predicted"/>
<comment type="caution">
    <text evidence="1">The sequence shown here is derived from an EMBL/GenBank/DDBJ whole genome shotgun (WGS) entry which is preliminary data.</text>
</comment>
<sequence>MGNCLKPVRTWADDDEDWDFVDSENMEQCKEKEEEKTAKAGKRTTTKIEVSSKAKVIKMKLTKKQLNELLQSVEMHDLLQDMTRRDDEYGSRLVLWRPVLQSIPEAEEC</sequence>
<dbReference type="Proteomes" id="UP000827976">
    <property type="component" value="Chromosome 19"/>
</dbReference>
<name>A0ACB7TVS9_DIOAL</name>
<evidence type="ECO:0000313" key="2">
    <source>
        <dbReference type="Proteomes" id="UP000827976"/>
    </source>
</evidence>
<reference evidence="2" key="1">
    <citation type="journal article" date="2022" name="Nat. Commun.">
        <title>Chromosome evolution and the genetic basis of agronomically important traits in greater yam.</title>
        <authorList>
            <person name="Bredeson J.V."/>
            <person name="Lyons J.B."/>
            <person name="Oniyinde I.O."/>
            <person name="Okereke N.R."/>
            <person name="Kolade O."/>
            <person name="Nnabue I."/>
            <person name="Nwadili C.O."/>
            <person name="Hribova E."/>
            <person name="Parker M."/>
            <person name="Nwogha J."/>
            <person name="Shu S."/>
            <person name="Carlson J."/>
            <person name="Kariba R."/>
            <person name="Muthemba S."/>
            <person name="Knop K."/>
            <person name="Barton G.J."/>
            <person name="Sherwood A.V."/>
            <person name="Lopez-Montes A."/>
            <person name="Asiedu R."/>
            <person name="Jamnadass R."/>
            <person name="Muchugi A."/>
            <person name="Goodstein D."/>
            <person name="Egesi C.N."/>
            <person name="Featherston J."/>
            <person name="Asfaw A."/>
            <person name="Simpson G.G."/>
            <person name="Dolezel J."/>
            <person name="Hendre P.S."/>
            <person name="Van Deynze A."/>
            <person name="Kumar P.L."/>
            <person name="Obidiegwu J.E."/>
            <person name="Bhattacharjee R."/>
            <person name="Rokhsar D.S."/>
        </authorList>
    </citation>
    <scope>NUCLEOTIDE SEQUENCE [LARGE SCALE GENOMIC DNA]</scope>
    <source>
        <strain evidence="2">cv. TDa95/00328</strain>
    </source>
</reference>
<dbReference type="EMBL" id="CM037029">
    <property type="protein sequence ID" value="KAH7652251.1"/>
    <property type="molecule type" value="Genomic_DNA"/>
</dbReference>
<evidence type="ECO:0000313" key="1">
    <source>
        <dbReference type="EMBL" id="KAH7652251.1"/>
    </source>
</evidence>
<accession>A0ACB7TVS9</accession>
<keyword evidence="2" id="KW-1185">Reference proteome</keyword>
<organism evidence="1 2">
    <name type="scientific">Dioscorea alata</name>
    <name type="common">Purple yam</name>
    <dbReference type="NCBI Taxonomy" id="55571"/>
    <lineage>
        <taxon>Eukaryota</taxon>
        <taxon>Viridiplantae</taxon>
        <taxon>Streptophyta</taxon>
        <taxon>Embryophyta</taxon>
        <taxon>Tracheophyta</taxon>
        <taxon>Spermatophyta</taxon>
        <taxon>Magnoliopsida</taxon>
        <taxon>Liliopsida</taxon>
        <taxon>Dioscoreales</taxon>
        <taxon>Dioscoreaceae</taxon>
        <taxon>Dioscorea</taxon>
    </lineage>
</organism>
<gene>
    <name evidence="1" type="ORF">IHE45_19G004500</name>
</gene>